<dbReference type="InterPro" id="IPR028994">
    <property type="entry name" value="Integrin_alpha_N"/>
</dbReference>
<proteinExistence type="predicted"/>
<dbReference type="Gene3D" id="2.60.120.560">
    <property type="entry name" value="Exo-inulinase, domain 1"/>
    <property type="match status" value="1"/>
</dbReference>
<dbReference type="Proteomes" id="UP000278351">
    <property type="component" value="Unassembled WGS sequence"/>
</dbReference>
<dbReference type="EMBL" id="RPDH01000002">
    <property type="protein sequence ID" value="RPE07946.1"/>
    <property type="molecule type" value="Genomic_DNA"/>
</dbReference>
<evidence type="ECO:0000256" key="1">
    <source>
        <dbReference type="SAM" id="SignalP"/>
    </source>
</evidence>
<accession>A0A3N4PIB4</accession>
<feature type="chain" id="PRO_5018268854" description="Silent information regulator protein Sir2" evidence="1">
    <location>
        <begin position="23"/>
        <end position="669"/>
    </location>
</feature>
<reference evidence="2 3" key="1">
    <citation type="submission" date="2018-11" db="EMBL/GenBank/DDBJ databases">
        <title>Chitinophaga lutea sp.nov., isolate from arsenic contaminated soil.</title>
        <authorList>
            <person name="Zong Y."/>
        </authorList>
    </citation>
    <scope>NUCLEOTIDE SEQUENCE [LARGE SCALE GENOMIC DNA]</scope>
    <source>
        <strain evidence="2 3">ZY74</strain>
    </source>
</reference>
<dbReference type="PANTHER" id="PTHR43118:SF1">
    <property type="entry name" value="RHAMNOGALACTURONAN LYASE (EUROFUNG)"/>
    <property type="match status" value="1"/>
</dbReference>
<organism evidence="2 3">
    <name type="scientific">Chitinophaga lutea</name>
    <dbReference type="NCBI Taxonomy" id="2488634"/>
    <lineage>
        <taxon>Bacteria</taxon>
        <taxon>Pseudomonadati</taxon>
        <taxon>Bacteroidota</taxon>
        <taxon>Chitinophagia</taxon>
        <taxon>Chitinophagales</taxon>
        <taxon>Chitinophagaceae</taxon>
        <taxon>Chitinophaga</taxon>
    </lineage>
</organism>
<comment type="caution">
    <text evidence="2">The sequence shown here is derived from an EMBL/GenBank/DDBJ whole genome shotgun (WGS) entry which is preliminary data.</text>
</comment>
<dbReference type="SUPFAM" id="SSF69318">
    <property type="entry name" value="Integrin alpha N-terminal domain"/>
    <property type="match status" value="1"/>
</dbReference>
<evidence type="ECO:0008006" key="4">
    <source>
        <dbReference type="Google" id="ProtNLM"/>
    </source>
</evidence>
<keyword evidence="3" id="KW-1185">Reference proteome</keyword>
<protein>
    <recommendedName>
        <fullName evidence="4">Silent information regulator protein Sir2</fullName>
    </recommendedName>
</protein>
<dbReference type="OrthoDB" id="9802318at2"/>
<name>A0A3N4PIB4_9BACT</name>
<dbReference type="AlphaFoldDB" id="A0A3N4PIB4"/>
<gene>
    <name evidence="2" type="ORF">EGT74_12785</name>
</gene>
<sequence length="669" mass="75358">MHKLSFLVAGLAMLASCSPKSAVIFSDDFNALPSGPMFSRTGAHTEYHYLREAAPAGNWAQSTFRFATQNSWLVRSDGGDRVVVQHLSYPPTADYHPMLVTGHEFWKDYTLQVRFAPSDSRRQSGVAFRYRNDRCYYFFGIENDRAVLKLVRHGSAFRKLDEWLLEEQPFSFRPGSYLDATVTVQGDEIKAGFTGGPQLRVTDTTFREGKIALLADMPTAFSRVAVSMPAPAQQLLAHRRAVKAEEETALQAANPRMVLWKKIATPGFGVGRNLRFGDLNGDRKTDVLIGQVVHHGPADNRSELSCLTAMTFDGERLWQIGKPDLWKDHLTNDVAFQVHDLDNDGKNEVVYCMNKEIIVADAATGKTKYKSPTPMLPDSSRERILGDCLFFCDLRGQGYAGDIIIKDRYRHLWALDNKLNPLWQASCNTGHYPFALDTDGDGKDELLIGYTLFNSDGTVRWSHEKMLKDHADGVAIVDFKQNGTLQTLCAASDEGMFFTDVKGNMLRHYFIGHAQNPSVANFRDDLPGLETVTINFWANQGIIHFYDADGNIYHDFEPNQYGSMVLPLNWAGKTEEYFIHNANVEEGGVYDGRGRKVLRFPDDGHPDMCNAVLDLTGDCRDEIVVWSPEEIWVYTQADNPLPGKLYHPKKNPLYNYSNYQTTVSLPRSK</sequence>
<dbReference type="InterPro" id="IPR034641">
    <property type="entry name" value="RGL11"/>
</dbReference>
<keyword evidence="1" id="KW-0732">Signal</keyword>
<evidence type="ECO:0000313" key="2">
    <source>
        <dbReference type="EMBL" id="RPE07946.1"/>
    </source>
</evidence>
<dbReference type="RefSeq" id="WP_123846946.1">
    <property type="nucleotide sequence ID" value="NZ_RPDH01000002.1"/>
</dbReference>
<evidence type="ECO:0000313" key="3">
    <source>
        <dbReference type="Proteomes" id="UP000278351"/>
    </source>
</evidence>
<feature type="signal peptide" evidence="1">
    <location>
        <begin position="1"/>
        <end position="22"/>
    </location>
</feature>
<dbReference type="PANTHER" id="PTHR43118">
    <property type="entry name" value="RHAMNOGALACTURONAN LYASE (EUROFUNG)"/>
    <property type="match status" value="1"/>
</dbReference>
<dbReference type="PROSITE" id="PS51257">
    <property type="entry name" value="PROKAR_LIPOPROTEIN"/>
    <property type="match status" value="1"/>
</dbReference>